<dbReference type="PANTHER" id="PTHR43605:SF10">
    <property type="entry name" value="ACYL-COA SYNTHETASE MEDIUM CHAIN FAMILY MEMBER 3"/>
    <property type="match status" value="1"/>
</dbReference>
<dbReference type="EMBL" id="LJGZ01000009">
    <property type="protein sequence ID" value="OEV21639.1"/>
    <property type="molecule type" value="Genomic_DNA"/>
</dbReference>
<comment type="similarity">
    <text evidence="1">Belongs to the ATP-dependent AMP-binding enzyme family.</text>
</comment>
<keyword evidence="3" id="KW-0547">Nucleotide-binding</keyword>
<dbReference type="GO" id="GO:0006633">
    <property type="term" value="P:fatty acid biosynthetic process"/>
    <property type="evidence" value="ECO:0007669"/>
    <property type="project" value="TreeGrafter"/>
</dbReference>
<dbReference type="InterPro" id="IPR025110">
    <property type="entry name" value="AMP-bd_C"/>
</dbReference>
<feature type="region of interest" description="Disordered" evidence="5">
    <location>
        <begin position="557"/>
        <end position="579"/>
    </location>
</feature>
<dbReference type="AlphaFoldDB" id="A0A1E7LZG9"/>
<feature type="domain" description="AMP-binding enzyme C-terminal" evidence="7">
    <location>
        <begin position="472"/>
        <end position="550"/>
    </location>
</feature>
<accession>A0A1E7LZG9</accession>
<dbReference type="OrthoDB" id="9803968at2"/>
<name>A0A1E7LZG9_9ACTN</name>
<evidence type="ECO:0000256" key="3">
    <source>
        <dbReference type="ARBA" id="ARBA00022741"/>
    </source>
</evidence>
<dbReference type="InterPro" id="IPR000873">
    <property type="entry name" value="AMP-dep_synth/lig_dom"/>
</dbReference>
<dbReference type="InterPro" id="IPR045851">
    <property type="entry name" value="AMP-bd_C_sf"/>
</dbReference>
<evidence type="ECO:0000259" key="6">
    <source>
        <dbReference type="Pfam" id="PF00501"/>
    </source>
</evidence>
<proteinExistence type="inferred from homology"/>
<dbReference type="Pfam" id="PF13193">
    <property type="entry name" value="AMP-binding_C"/>
    <property type="match status" value="1"/>
</dbReference>
<dbReference type="GO" id="GO:0016405">
    <property type="term" value="F:CoA-ligase activity"/>
    <property type="evidence" value="ECO:0007669"/>
    <property type="project" value="UniProtKB-ARBA"/>
</dbReference>
<sequence length="579" mass="61875">MTETLHTDAATGRLSSAAEEFLAARDTLLLHRTDLAKAVEAFRWPRPEHFNWALDYFDTVAARGDRDALRVVGTGGPASDRLIGYGELARRSGQVANWLRGIGVRRGDPLLLMLGNRAEVWETMLAAIKLGAVVIPTYTTATPGEITDRLERGEVRHVVAEAELADRFAGGPGGWQGIAVGGDAPGWRRYADSLTAPEEFTPDGPTRADDPLFRYFTSGTTSRPKMVEHTHVSYPVGHLSGMYWNGVRPGDVHLNISAPGWAKHAWSSLFVPWNAEATVVALDAARSTPAEILEVLRTRGVSTFCAPPTVWRGLAAHGLGERPPALRETVAAGEPLETSLVELVGTAWGLDLRDGYGQTETTGQIGNPPGRPALPGSMGFPLPGYTVVLIDPESGEPVAGGAPGEVCLDLADRPLGLMRGYVGDPGRTAKALAGGYYRSGDLARREPDGSLTYLARSDDMFKSFDHRISPRELEDALLRHPAVADAAVVPVPDPVGLWAPKAFVVPAAGRPASAATAREILDAASALLPPEKRVRVLEFAAALPRTTSGKVRRAALREQGPRAAEYRAEAPGAPAPTWP</sequence>
<dbReference type="GO" id="GO:0005524">
    <property type="term" value="F:ATP binding"/>
    <property type="evidence" value="ECO:0007669"/>
    <property type="project" value="UniProtKB-KW"/>
</dbReference>
<feature type="domain" description="AMP-dependent synthetase/ligase" evidence="6">
    <location>
        <begin position="61"/>
        <end position="421"/>
    </location>
</feature>
<dbReference type="Pfam" id="PF00501">
    <property type="entry name" value="AMP-binding"/>
    <property type="match status" value="1"/>
</dbReference>
<organism evidence="8 9">
    <name type="scientific">Streptomyces nanshensis</name>
    <dbReference type="NCBI Taxonomy" id="518642"/>
    <lineage>
        <taxon>Bacteria</taxon>
        <taxon>Bacillati</taxon>
        <taxon>Actinomycetota</taxon>
        <taxon>Actinomycetes</taxon>
        <taxon>Kitasatosporales</taxon>
        <taxon>Streptomycetaceae</taxon>
        <taxon>Streptomyces</taxon>
    </lineage>
</organism>
<feature type="compositionally biased region" description="Basic and acidic residues" evidence="5">
    <location>
        <begin position="557"/>
        <end position="568"/>
    </location>
</feature>
<keyword evidence="4" id="KW-0067">ATP-binding</keyword>
<comment type="caution">
    <text evidence="8">The sequence shown here is derived from an EMBL/GenBank/DDBJ whole genome shotgun (WGS) entry which is preliminary data.</text>
</comment>
<evidence type="ECO:0000256" key="5">
    <source>
        <dbReference type="SAM" id="MobiDB-lite"/>
    </source>
</evidence>
<evidence type="ECO:0000256" key="4">
    <source>
        <dbReference type="ARBA" id="ARBA00022840"/>
    </source>
</evidence>
<reference evidence="8 9" key="1">
    <citation type="journal article" date="2016" name="Front. Microbiol.">
        <title>Comparative Genomics Analysis of Streptomyces Species Reveals Their Adaptation to the Marine Environment and Their Diversity at the Genomic Level.</title>
        <authorList>
            <person name="Tian X."/>
            <person name="Zhang Z."/>
            <person name="Yang T."/>
            <person name="Chen M."/>
            <person name="Li J."/>
            <person name="Chen F."/>
            <person name="Yang J."/>
            <person name="Li W."/>
            <person name="Zhang B."/>
            <person name="Zhang Z."/>
            <person name="Wu J."/>
            <person name="Zhang C."/>
            <person name="Long L."/>
            <person name="Xiao J."/>
        </authorList>
    </citation>
    <scope>NUCLEOTIDE SEQUENCE [LARGE SCALE GENOMIC DNA]</scope>
    <source>
        <strain evidence="8 9">SCSIO M10372</strain>
    </source>
</reference>
<gene>
    <name evidence="8" type="ORF">AN221_05225</name>
</gene>
<dbReference type="PATRIC" id="fig|518642.7.peg.1744"/>
<evidence type="ECO:0000313" key="8">
    <source>
        <dbReference type="EMBL" id="OEV21639.1"/>
    </source>
</evidence>
<protein>
    <submittedName>
        <fullName evidence="8">AMP-dependent synthetase</fullName>
    </submittedName>
</protein>
<dbReference type="InterPro" id="IPR051087">
    <property type="entry name" value="Mitochondrial_ACSM"/>
</dbReference>
<dbReference type="RefSeq" id="WP_070200027.1">
    <property type="nucleotide sequence ID" value="NZ_LJGZ01000009.1"/>
</dbReference>
<evidence type="ECO:0000259" key="7">
    <source>
        <dbReference type="Pfam" id="PF13193"/>
    </source>
</evidence>
<evidence type="ECO:0000313" key="9">
    <source>
        <dbReference type="Proteomes" id="UP000175971"/>
    </source>
</evidence>
<dbReference type="GO" id="GO:0004321">
    <property type="term" value="F:fatty-acyl-CoA synthase activity"/>
    <property type="evidence" value="ECO:0007669"/>
    <property type="project" value="TreeGrafter"/>
</dbReference>
<dbReference type="SUPFAM" id="SSF56801">
    <property type="entry name" value="Acetyl-CoA synthetase-like"/>
    <property type="match status" value="1"/>
</dbReference>
<dbReference type="Gene3D" id="3.30.300.30">
    <property type="match status" value="1"/>
</dbReference>
<dbReference type="GO" id="GO:0006637">
    <property type="term" value="P:acyl-CoA metabolic process"/>
    <property type="evidence" value="ECO:0007669"/>
    <property type="project" value="TreeGrafter"/>
</dbReference>
<dbReference type="GO" id="GO:0015645">
    <property type="term" value="F:fatty acid ligase activity"/>
    <property type="evidence" value="ECO:0007669"/>
    <property type="project" value="TreeGrafter"/>
</dbReference>
<dbReference type="Gene3D" id="3.40.50.12780">
    <property type="entry name" value="N-terminal domain of ligase-like"/>
    <property type="match status" value="1"/>
</dbReference>
<evidence type="ECO:0000256" key="2">
    <source>
        <dbReference type="ARBA" id="ARBA00022598"/>
    </source>
</evidence>
<dbReference type="InterPro" id="IPR042099">
    <property type="entry name" value="ANL_N_sf"/>
</dbReference>
<keyword evidence="9" id="KW-1185">Reference proteome</keyword>
<keyword evidence="2" id="KW-0436">Ligase</keyword>
<dbReference type="PANTHER" id="PTHR43605">
    <property type="entry name" value="ACYL-COENZYME A SYNTHETASE"/>
    <property type="match status" value="1"/>
</dbReference>
<dbReference type="Proteomes" id="UP000175971">
    <property type="component" value="Unassembled WGS sequence"/>
</dbReference>
<evidence type="ECO:0000256" key="1">
    <source>
        <dbReference type="ARBA" id="ARBA00006432"/>
    </source>
</evidence>